<sequence length="105" mass="11712">MSSSESEIEPFSASASEYEPTEPEDSESSLSAMTSLLMCEHDLDMKTDTDKFEFPEVPEARQPISSLRVLLLIVKLGGNFHPTLLPGIPQFFVPEQTDKTLEHIL</sequence>
<organism evidence="2 3">
    <name type="scientific">Popillia japonica</name>
    <name type="common">Japanese beetle</name>
    <dbReference type="NCBI Taxonomy" id="7064"/>
    <lineage>
        <taxon>Eukaryota</taxon>
        <taxon>Metazoa</taxon>
        <taxon>Ecdysozoa</taxon>
        <taxon>Arthropoda</taxon>
        <taxon>Hexapoda</taxon>
        <taxon>Insecta</taxon>
        <taxon>Pterygota</taxon>
        <taxon>Neoptera</taxon>
        <taxon>Endopterygota</taxon>
        <taxon>Coleoptera</taxon>
        <taxon>Polyphaga</taxon>
        <taxon>Scarabaeiformia</taxon>
        <taxon>Scarabaeidae</taxon>
        <taxon>Rutelinae</taxon>
        <taxon>Popillia</taxon>
    </lineage>
</organism>
<comment type="caution">
    <text evidence="2">The sequence shown here is derived from an EMBL/GenBank/DDBJ whole genome shotgun (WGS) entry which is preliminary data.</text>
</comment>
<dbReference type="AlphaFoldDB" id="A0AAW1LR48"/>
<name>A0AAW1LR48_POPJA</name>
<feature type="region of interest" description="Disordered" evidence="1">
    <location>
        <begin position="1"/>
        <end position="33"/>
    </location>
</feature>
<evidence type="ECO:0000256" key="1">
    <source>
        <dbReference type="SAM" id="MobiDB-lite"/>
    </source>
</evidence>
<protein>
    <submittedName>
        <fullName evidence="2">Uncharacterized protein</fullName>
    </submittedName>
</protein>
<evidence type="ECO:0000313" key="3">
    <source>
        <dbReference type="Proteomes" id="UP001458880"/>
    </source>
</evidence>
<dbReference type="EMBL" id="JASPKY010000115">
    <property type="protein sequence ID" value="KAK9736321.1"/>
    <property type="molecule type" value="Genomic_DNA"/>
</dbReference>
<gene>
    <name evidence="2" type="ORF">QE152_g12582</name>
</gene>
<dbReference type="Proteomes" id="UP001458880">
    <property type="component" value="Unassembled WGS sequence"/>
</dbReference>
<accession>A0AAW1LR48</accession>
<keyword evidence="3" id="KW-1185">Reference proteome</keyword>
<proteinExistence type="predicted"/>
<evidence type="ECO:0000313" key="2">
    <source>
        <dbReference type="EMBL" id="KAK9736321.1"/>
    </source>
</evidence>
<reference evidence="2 3" key="1">
    <citation type="journal article" date="2024" name="BMC Genomics">
        <title>De novo assembly and annotation of Popillia japonica's genome with initial clues to its potential as an invasive pest.</title>
        <authorList>
            <person name="Cucini C."/>
            <person name="Boschi S."/>
            <person name="Funari R."/>
            <person name="Cardaioli E."/>
            <person name="Iannotti N."/>
            <person name="Marturano G."/>
            <person name="Paoli F."/>
            <person name="Bruttini M."/>
            <person name="Carapelli A."/>
            <person name="Frati F."/>
            <person name="Nardi F."/>
        </authorList>
    </citation>
    <scope>NUCLEOTIDE SEQUENCE [LARGE SCALE GENOMIC DNA]</scope>
    <source>
        <strain evidence="2">DMR45628</strain>
    </source>
</reference>